<feature type="domain" description="Glycosyltransferase 2-like" evidence="10">
    <location>
        <begin position="5"/>
        <end position="142"/>
    </location>
</feature>
<evidence type="ECO:0000256" key="2">
    <source>
        <dbReference type="ARBA" id="ARBA00022475"/>
    </source>
</evidence>
<evidence type="ECO:0000313" key="11">
    <source>
        <dbReference type="EMBL" id="MBD2738159.1"/>
    </source>
</evidence>
<dbReference type="SUPFAM" id="SSF53448">
    <property type="entry name" value="Nucleotide-diphospho-sugar transferases"/>
    <property type="match status" value="1"/>
</dbReference>
<comment type="caution">
    <text evidence="11">The sequence shown here is derived from an EMBL/GenBank/DDBJ whole genome shotgun (WGS) entry which is preliminary data.</text>
</comment>
<evidence type="ECO:0000256" key="7">
    <source>
        <dbReference type="ARBA" id="ARBA00037904"/>
    </source>
</evidence>
<comment type="pathway">
    <text evidence="7">Carotenoid biosynthesis; staphyloxanthin biosynthesis; staphyloxanthin from farnesyl diphosphate: step 4/5.</text>
</comment>
<accession>A0ABR8KHF2</accession>
<protein>
    <recommendedName>
        <fullName evidence="9">4,4'-diaponeurosporenoate glycosyltransferase</fullName>
    </recommendedName>
</protein>
<dbReference type="InterPro" id="IPR026461">
    <property type="entry name" value="Trfase_2_rSAM/seldom_assoc"/>
</dbReference>
<evidence type="ECO:0000256" key="1">
    <source>
        <dbReference type="ARBA" id="ARBA00004236"/>
    </source>
</evidence>
<keyword evidence="3" id="KW-0328">Glycosyltransferase</keyword>
<evidence type="ECO:0000259" key="10">
    <source>
        <dbReference type="Pfam" id="PF00535"/>
    </source>
</evidence>
<keyword evidence="5" id="KW-0472">Membrane</keyword>
<evidence type="ECO:0000256" key="8">
    <source>
        <dbReference type="ARBA" id="ARBA00038120"/>
    </source>
</evidence>
<organism evidence="11 12">
    <name type="scientific">Nostoc paludosum FACHB-159</name>
    <dbReference type="NCBI Taxonomy" id="2692908"/>
    <lineage>
        <taxon>Bacteria</taxon>
        <taxon>Bacillati</taxon>
        <taxon>Cyanobacteriota</taxon>
        <taxon>Cyanophyceae</taxon>
        <taxon>Nostocales</taxon>
        <taxon>Nostocaceae</taxon>
        <taxon>Nostoc</taxon>
    </lineage>
</organism>
<name>A0ABR8KHF2_9NOSO</name>
<dbReference type="PANTHER" id="PTHR43646:SF2">
    <property type="entry name" value="GLYCOSYLTRANSFERASE 2-LIKE DOMAIN-CONTAINING PROTEIN"/>
    <property type="match status" value="1"/>
</dbReference>
<evidence type="ECO:0000313" key="12">
    <source>
        <dbReference type="Proteomes" id="UP000637383"/>
    </source>
</evidence>
<comment type="function">
    <text evidence="6">Catalyzes the glycosylation of 4,4'-diaponeurosporenoate, i.e. the esterification of glucose at the C1'' position with the carboxyl group of 4,4'-diaponeurosporenic acid, to form glycosyl-4,4'-diaponeurosporenoate. This is a step in the biosynthesis of staphyloxanthin, an orange pigment present in most staphylococci strains.</text>
</comment>
<dbReference type="InterPro" id="IPR029044">
    <property type="entry name" value="Nucleotide-diphossugar_trans"/>
</dbReference>
<evidence type="ECO:0000256" key="9">
    <source>
        <dbReference type="ARBA" id="ARBA00040345"/>
    </source>
</evidence>
<comment type="similarity">
    <text evidence="8">Belongs to the glycosyltransferase 2 family. CrtQ subfamily.</text>
</comment>
<evidence type="ECO:0000256" key="6">
    <source>
        <dbReference type="ARBA" id="ARBA00037281"/>
    </source>
</evidence>
<proteinExistence type="inferred from homology"/>
<dbReference type="Proteomes" id="UP000637383">
    <property type="component" value="Unassembled WGS sequence"/>
</dbReference>
<keyword evidence="2" id="KW-1003">Cell membrane</keyword>
<dbReference type="NCBIfam" id="TIGR04283">
    <property type="entry name" value="glyco_like_mftF"/>
    <property type="match status" value="1"/>
</dbReference>
<dbReference type="Pfam" id="PF00535">
    <property type="entry name" value="Glycos_transf_2"/>
    <property type="match status" value="1"/>
</dbReference>
<dbReference type="EMBL" id="JACJTU010000044">
    <property type="protein sequence ID" value="MBD2738159.1"/>
    <property type="molecule type" value="Genomic_DNA"/>
</dbReference>
<keyword evidence="12" id="KW-1185">Reference proteome</keyword>
<keyword evidence="4" id="KW-0808">Transferase</keyword>
<dbReference type="PANTHER" id="PTHR43646">
    <property type="entry name" value="GLYCOSYLTRANSFERASE"/>
    <property type="match status" value="1"/>
</dbReference>
<sequence length="251" mass="28303">MSQVSIIIPTFNEAISLQRTLRQLSILKPSVKEVIVVDGGSEDETVAIAKQLLESLNQQINMQILCCERRGRAIQMNYGASAATGDILCFLHADTWIPDDAAAIIQDTLAEPSVACGGFISLMTGSRTTRWGISLHNYLKTYYAPLVFRPHLFFKGLRLLFGDQVMFCRQRDFQECGGFNEALPIMEDGDLCLRLVNKGRIVLVNRIVQSSDRRVARWGSWKATAIYLYIGVLWGIGVDTNYLKQFYQEIR</sequence>
<gene>
    <name evidence="11" type="ORF">H6H03_30485</name>
</gene>
<evidence type="ECO:0000256" key="4">
    <source>
        <dbReference type="ARBA" id="ARBA00022679"/>
    </source>
</evidence>
<comment type="subcellular location">
    <subcellularLocation>
        <location evidence="1">Cell membrane</location>
    </subcellularLocation>
</comment>
<dbReference type="CDD" id="cd02522">
    <property type="entry name" value="GT_2_like_a"/>
    <property type="match status" value="1"/>
</dbReference>
<evidence type="ECO:0000256" key="3">
    <source>
        <dbReference type="ARBA" id="ARBA00022676"/>
    </source>
</evidence>
<dbReference type="Gene3D" id="3.90.550.10">
    <property type="entry name" value="Spore Coat Polysaccharide Biosynthesis Protein SpsA, Chain A"/>
    <property type="match status" value="1"/>
</dbReference>
<evidence type="ECO:0000256" key="5">
    <source>
        <dbReference type="ARBA" id="ARBA00023136"/>
    </source>
</evidence>
<reference evidence="11 12" key="1">
    <citation type="journal article" date="2020" name="ISME J.">
        <title>Comparative genomics reveals insights into cyanobacterial evolution and habitat adaptation.</title>
        <authorList>
            <person name="Chen M.Y."/>
            <person name="Teng W.K."/>
            <person name="Zhao L."/>
            <person name="Hu C.X."/>
            <person name="Zhou Y.K."/>
            <person name="Han B.P."/>
            <person name="Song L.R."/>
            <person name="Shu W.S."/>
        </authorList>
    </citation>
    <scope>NUCLEOTIDE SEQUENCE [LARGE SCALE GENOMIC DNA]</scope>
    <source>
        <strain evidence="11 12">FACHB-159</strain>
    </source>
</reference>
<dbReference type="InterPro" id="IPR001173">
    <property type="entry name" value="Glyco_trans_2-like"/>
</dbReference>